<comment type="similarity">
    <text evidence="2 11 12">Belongs to the chorismate synthase family.</text>
</comment>
<dbReference type="Proteomes" id="UP000589036">
    <property type="component" value="Unassembled WGS sequence"/>
</dbReference>
<dbReference type="SUPFAM" id="SSF103263">
    <property type="entry name" value="Chorismate synthase, AroC"/>
    <property type="match status" value="1"/>
</dbReference>
<dbReference type="PIRSF" id="PIRSF001456">
    <property type="entry name" value="Chorismate_synth"/>
    <property type="match status" value="1"/>
</dbReference>
<dbReference type="PANTHER" id="PTHR21085:SF0">
    <property type="entry name" value="CHORISMATE SYNTHASE"/>
    <property type="match status" value="1"/>
</dbReference>
<dbReference type="InterPro" id="IPR020541">
    <property type="entry name" value="Chorismate_synthase_CS"/>
</dbReference>
<dbReference type="PROSITE" id="PS00787">
    <property type="entry name" value="CHORISMATE_SYNTHASE_1"/>
    <property type="match status" value="1"/>
</dbReference>
<protein>
    <recommendedName>
        <fullName evidence="3 11">Chorismate synthase</fullName>
        <shortName evidence="11">CS</shortName>
        <ecNumber evidence="3 11">4.2.3.5</ecNumber>
    </recommendedName>
    <alternativeName>
        <fullName evidence="11">5-enolpyruvylshikimate-3-phosphate phospholyase</fullName>
    </alternativeName>
</protein>
<proteinExistence type="inferred from homology"/>
<dbReference type="PROSITE" id="PS00789">
    <property type="entry name" value="CHORISMATE_SYNTHASE_3"/>
    <property type="match status" value="1"/>
</dbReference>
<name>A0A852TXA0_9ACTN</name>
<evidence type="ECO:0000256" key="2">
    <source>
        <dbReference type="ARBA" id="ARBA00008014"/>
    </source>
</evidence>
<evidence type="ECO:0000256" key="11">
    <source>
        <dbReference type="HAMAP-Rule" id="MF_00300"/>
    </source>
</evidence>
<feature type="binding site" evidence="11">
    <location>
        <position position="300"/>
    </location>
    <ligand>
        <name>FMN</name>
        <dbReference type="ChEBI" id="CHEBI:58210"/>
    </ligand>
</feature>
<dbReference type="GO" id="GO:0009073">
    <property type="term" value="P:aromatic amino acid family biosynthetic process"/>
    <property type="evidence" value="ECO:0007669"/>
    <property type="project" value="UniProtKB-KW"/>
</dbReference>
<gene>
    <name evidence="11" type="primary">aroC</name>
    <name evidence="14" type="ORF">HDA32_003759</name>
</gene>
<dbReference type="HAMAP" id="MF_00300">
    <property type="entry name" value="Chorismate_synth"/>
    <property type="match status" value="1"/>
</dbReference>
<dbReference type="GO" id="GO:0010181">
    <property type="term" value="F:FMN binding"/>
    <property type="evidence" value="ECO:0007669"/>
    <property type="project" value="TreeGrafter"/>
</dbReference>
<keyword evidence="9 11" id="KW-0057">Aromatic amino acid biosynthesis</keyword>
<evidence type="ECO:0000256" key="6">
    <source>
        <dbReference type="ARBA" id="ARBA00022643"/>
    </source>
</evidence>
<dbReference type="RefSeq" id="WP_179644402.1">
    <property type="nucleotide sequence ID" value="NZ_BAAAYY010000010.1"/>
</dbReference>
<keyword evidence="15" id="KW-1185">Reference proteome</keyword>
<dbReference type="InterPro" id="IPR035904">
    <property type="entry name" value="Chorismate_synth_AroC_sf"/>
</dbReference>
<evidence type="ECO:0000256" key="13">
    <source>
        <dbReference type="SAM" id="MobiDB-lite"/>
    </source>
</evidence>
<dbReference type="PANTHER" id="PTHR21085">
    <property type="entry name" value="CHORISMATE SYNTHASE"/>
    <property type="match status" value="1"/>
</dbReference>
<dbReference type="Pfam" id="PF01264">
    <property type="entry name" value="Chorismate_synt"/>
    <property type="match status" value="1"/>
</dbReference>
<dbReference type="CDD" id="cd07304">
    <property type="entry name" value="Chorismate_synthase"/>
    <property type="match status" value="1"/>
</dbReference>
<feature type="binding site" evidence="11">
    <location>
        <begin position="135"/>
        <end position="137"/>
    </location>
    <ligand>
        <name>FMN</name>
        <dbReference type="ChEBI" id="CHEBI:58210"/>
    </ligand>
</feature>
<keyword evidence="5 11" id="KW-0285">Flavoprotein</keyword>
<evidence type="ECO:0000256" key="8">
    <source>
        <dbReference type="ARBA" id="ARBA00022857"/>
    </source>
</evidence>
<feature type="region of interest" description="Disordered" evidence="13">
    <location>
        <begin position="278"/>
        <end position="304"/>
    </location>
</feature>
<dbReference type="FunFam" id="3.60.150.10:FF:000002">
    <property type="entry name" value="Chorismate synthase"/>
    <property type="match status" value="1"/>
</dbReference>
<reference evidence="14 15" key="1">
    <citation type="submission" date="2020-07" db="EMBL/GenBank/DDBJ databases">
        <title>Sequencing the genomes of 1000 actinobacteria strains.</title>
        <authorList>
            <person name="Klenk H.-P."/>
        </authorList>
    </citation>
    <scope>NUCLEOTIDE SEQUENCE [LARGE SCALE GENOMIC DNA]</scope>
    <source>
        <strain evidence="14 15">CXB654</strain>
    </source>
</reference>
<dbReference type="Gene3D" id="3.60.150.10">
    <property type="entry name" value="Chorismate synthase AroC"/>
    <property type="match status" value="1"/>
</dbReference>
<keyword evidence="8 11" id="KW-0521">NADP</keyword>
<feature type="binding site" evidence="11">
    <location>
        <begin position="315"/>
        <end position="319"/>
    </location>
    <ligand>
        <name>FMN</name>
        <dbReference type="ChEBI" id="CHEBI:58210"/>
    </ligand>
</feature>
<keyword evidence="7 11" id="KW-0274">FAD</keyword>
<dbReference type="UniPathway" id="UPA00053">
    <property type="reaction ID" value="UER00090"/>
</dbReference>
<comment type="subunit">
    <text evidence="11">Homotetramer.</text>
</comment>
<evidence type="ECO:0000256" key="3">
    <source>
        <dbReference type="ARBA" id="ARBA00013036"/>
    </source>
</evidence>
<feature type="binding site" evidence="11">
    <location>
        <position position="46"/>
    </location>
    <ligand>
        <name>NADP(+)</name>
        <dbReference type="ChEBI" id="CHEBI:58349"/>
    </ligand>
</feature>
<comment type="pathway">
    <text evidence="1 11 12">Metabolic intermediate biosynthesis; chorismate biosynthesis; chorismate from D-erythrose 4-phosphate and phosphoenolpyruvate: step 7/7.</text>
</comment>
<comment type="caution">
    <text evidence="14">The sequence shown here is derived from an EMBL/GenBank/DDBJ whole genome shotgun (WGS) entry which is preliminary data.</text>
</comment>
<evidence type="ECO:0000256" key="7">
    <source>
        <dbReference type="ARBA" id="ARBA00022827"/>
    </source>
</evidence>
<dbReference type="GO" id="GO:0009423">
    <property type="term" value="P:chorismate biosynthetic process"/>
    <property type="evidence" value="ECO:0007669"/>
    <property type="project" value="UniProtKB-UniRule"/>
</dbReference>
<comment type="cofactor">
    <cofactor evidence="11 12">
        <name>FMNH2</name>
        <dbReference type="ChEBI" id="CHEBI:57618"/>
    </cofactor>
    <text evidence="11 12">Reduced FMN (FMNH(2)).</text>
</comment>
<evidence type="ECO:0000256" key="12">
    <source>
        <dbReference type="RuleBase" id="RU000605"/>
    </source>
</evidence>
<evidence type="ECO:0000256" key="10">
    <source>
        <dbReference type="ARBA" id="ARBA00023239"/>
    </source>
</evidence>
<comment type="function">
    <text evidence="11">Catalyzes the anti-1,4-elimination of the C-3 phosphate and the C-6 proR hydrogen from 5-enolpyruvylshikimate-3-phosphate (EPSP) to yield chorismate, which is the branch point compound that serves as the starting substrate for the three terminal pathways of aromatic amino acid biosynthesis. This reaction introduces a second double bond into the aromatic ring system.</text>
</comment>
<dbReference type="GO" id="GO:0004107">
    <property type="term" value="F:chorismate synthase activity"/>
    <property type="evidence" value="ECO:0007669"/>
    <property type="project" value="UniProtKB-UniRule"/>
</dbReference>
<evidence type="ECO:0000313" key="15">
    <source>
        <dbReference type="Proteomes" id="UP000589036"/>
    </source>
</evidence>
<organism evidence="14 15">
    <name type="scientific">Spinactinospora alkalitolerans</name>
    <dbReference type="NCBI Taxonomy" id="687207"/>
    <lineage>
        <taxon>Bacteria</taxon>
        <taxon>Bacillati</taxon>
        <taxon>Actinomycetota</taxon>
        <taxon>Actinomycetes</taxon>
        <taxon>Streptosporangiales</taxon>
        <taxon>Nocardiopsidaceae</taxon>
        <taxon>Spinactinospora</taxon>
    </lineage>
</organism>
<feature type="binding site" evidence="11">
    <location>
        <begin position="256"/>
        <end position="257"/>
    </location>
    <ligand>
        <name>FMN</name>
        <dbReference type="ChEBI" id="CHEBI:58210"/>
    </ligand>
</feature>
<keyword evidence="6 11" id="KW-0288">FMN</keyword>
<dbReference type="EC" id="4.2.3.5" evidence="3 11"/>
<comment type="catalytic activity">
    <reaction evidence="11 12">
        <text>5-O-(1-carboxyvinyl)-3-phosphoshikimate = chorismate + phosphate</text>
        <dbReference type="Rhea" id="RHEA:21020"/>
        <dbReference type="ChEBI" id="CHEBI:29748"/>
        <dbReference type="ChEBI" id="CHEBI:43474"/>
        <dbReference type="ChEBI" id="CHEBI:57701"/>
        <dbReference type="EC" id="4.2.3.5"/>
    </reaction>
</comment>
<feature type="binding site" evidence="11">
    <location>
        <position position="40"/>
    </location>
    <ligand>
        <name>NADP(+)</name>
        <dbReference type="ChEBI" id="CHEBI:58349"/>
    </ligand>
</feature>
<feature type="binding site" evidence="11">
    <location>
        <position position="341"/>
    </location>
    <ligand>
        <name>FMN</name>
        <dbReference type="ChEBI" id="CHEBI:58210"/>
    </ligand>
</feature>
<evidence type="ECO:0000256" key="5">
    <source>
        <dbReference type="ARBA" id="ARBA00022630"/>
    </source>
</evidence>
<dbReference type="NCBIfam" id="TIGR00033">
    <property type="entry name" value="aroC"/>
    <property type="match status" value="1"/>
</dbReference>
<dbReference type="GO" id="GO:0005829">
    <property type="term" value="C:cytosol"/>
    <property type="evidence" value="ECO:0007669"/>
    <property type="project" value="TreeGrafter"/>
</dbReference>
<keyword evidence="10 11" id="KW-0456">Lyase</keyword>
<evidence type="ECO:0000256" key="9">
    <source>
        <dbReference type="ARBA" id="ARBA00023141"/>
    </source>
</evidence>
<evidence type="ECO:0000256" key="4">
    <source>
        <dbReference type="ARBA" id="ARBA00022605"/>
    </source>
</evidence>
<dbReference type="InterPro" id="IPR000453">
    <property type="entry name" value="Chorismate_synth"/>
</dbReference>
<dbReference type="GO" id="GO:0008652">
    <property type="term" value="P:amino acid biosynthetic process"/>
    <property type="evidence" value="ECO:0007669"/>
    <property type="project" value="UniProtKB-KW"/>
</dbReference>
<evidence type="ECO:0000313" key="14">
    <source>
        <dbReference type="EMBL" id="NYE48639.1"/>
    </source>
</evidence>
<accession>A0A852TXA0</accession>
<dbReference type="AlphaFoldDB" id="A0A852TXA0"/>
<dbReference type="EMBL" id="JACCCC010000001">
    <property type="protein sequence ID" value="NYE48639.1"/>
    <property type="molecule type" value="Genomic_DNA"/>
</dbReference>
<sequence>MLRWLTAGESHGPALVAILEGLPAGVSVTSDDIAAALRRRRAGYGRGARMKFEQDQVSVVGGIRHGRTLGGPVAIEVGNTEWPKWEQVMSPDPVPAEELDGVARNAPLTRPRPGHADLVGMQKYGHDEARPVLERASARETAARVAIGEVARRFCHQALGVRILSHVVSMGEVAAPEGLLPGPDDLERIDADPLRCSDPETSARMVAEVDDTRKSGDTLGGVVEVLAYGLPPGLGSHVHWDRRLDARLAGALMGIQAIKGVELGDGFRTAARRGSVAHDEIEPGPDGVRRRSNRAGGVEGGMTTGEPLRVRAAMKPIATVPRALDTVDVATGEVAQAHHQRSDVTAVPAAGVVAEAMVALVLAEAALEKFGGDSVAETGRNLRTYLDSLAIG</sequence>
<evidence type="ECO:0000256" key="1">
    <source>
        <dbReference type="ARBA" id="ARBA00005044"/>
    </source>
</evidence>
<keyword evidence="4 11" id="KW-0028">Amino-acid biosynthesis</keyword>
<dbReference type="NCBIfam" id="NF003793">
    <property type="entry name" value="PRK05382.1"/>
    <property type="match status" value="1"/>
</dbReference>